<name>A0A2P6SAZ6_ROSCH</name>
<dbReference type="PANTHER" id="PTHR47926">
    <property type="entry name" value="PENTATRICOPEPTIDE REPEAT-CONTAINING PROTEIN"/>
    <property type="match status" value="1"/>
</dbReference>
<dbReference type="InterPro" id="IPR002885">
    <property type="entry name" value="PPR_rpt"/>
</dbReference>
<protein>
    <submittedName>
        <fullName evidence="3">Putative pentatricopeptide</fullName>
    </submittedName>
</protein>
<dbReference type="Gramene" id="PRQ55845">
    <property type="protein sequence ID" value="PRQ55845"/>
    <property type="gene ID" value="RchiOBHm_Chr1g0329101"/>
</dbReference>
<dbReference type="PROSITE" id="PS51375">
    <property type="entry name" value="PPR"/>
    <property type="match status" value="1"/>
</dbReference>
<sequence>MGLEEDVFIGDSLIHFYAECGDLDYAQKVFDEMLEKYTVSWTSLICGYGRRNMPKEAVFFAQFGDYGVCHFSLCKVKDVALCERVCVCIWESGLKSNMVTVNSLVGI</sequence>
<dbReference type="Gene3D" id="1.25.40.10">
    <property type="entry name" value="Tetratricopeptide repeat domain"/>
    <property type="match status" value="1"/>
</dbReference>
<proteinExistence type="predicted"/>
<feature type="repeat" description="PPR" evidence="2">
    <location>
        <begin position="6"/>
        <end position="36"/>
    </location>
</feature>
<comment type="caution">
    <text evidence="3">The sequence shown here is derived from an EMBL/GenBank/DDBJ whole genome shotgun (WGS) entry which is preliminary data.</text>
</comment>
<dbReference type="Proteomes" id="UP000238479">
    <property type="component" value="Chromosome 1"/>
</dbReference>
<dbReference type="AlphaFoldDB" id="A0A2P6SAZ6"/>
<organism evidence="3 4">
    <name type="scientific">Rosa chinensis</name>
    <name type="common">China rose</name>
    <dbReference type="NCBI Taxonomy" id="74649"/>
    <lineage>
        <taxon>Eukaryota</taxon>
        <taxon>Viridiplantae</taxon>
        <taxon>Streptophyta</taxon>
        <taxon>Embryophyta</taxon>
        <taxon>Tracheophyta</taxon>
        <taxon>Spermatophyta</taxon>
        <taxon>Magnoliopsida</taxon>
        <taxon>eudicotyledons</taxon>
        <taxon>Gunneridae</taxon>
        <taxon>Pentapetalae</taxon>
        <taxon>rosids</taxon>
        <taxon>fabids</taxon>
        <taxon>Rosales</taxon>
        <taxon>Rosaceae</taxon>
        <taxon>Rosoideae</taxon>
        <taxon>Rosoideae incertae sedis</taxon>
        <taxon>Rosa</taxon>
    </lineage>
</organism>
<dbReference type="InterPro" id="IPR046960">
    <property type="entry name" value="PPR_At4g14850-like_plant"/>
</dbReference>
<evidence type="ECO:0000313" key="4">
    <source>
        <dbReference type="Proteomes" id="UP000238479"/>
    </source>
</evidence>
<evidence type="ECO:0000256" key="2">
    <source>
        <dbReference type="PROSITE-ProRule" id="PRU00708"/>
    </source>
</evidence>
<dbReference type="Pfam" id="PF01535">
    <property type="entry name" value="PPR"/>
    <property type="match status" value="2"/>
</dbReference>
<evidence type="ECO:0000256" key="1">
    <source>
        <dbReference type="ARBA" id="ARBA00022737"/>
    </source>
</evidence>
<dbReference type="STRING" id="74649.A0A2P6SAZ6"/>
<dbReference type="PANTHER" id="PTHR47926:SF347">
    <property type="entry name" value="PENTATRICOPEPTIDE REPEAT-CONTAINING PROTEIN"/>
    <property type="match status" value="1"/>
</dbReference>
<dbReference type="GO" id="GO:0003723">
    <property type="term" value="F:RNA binding"/>
    <property type="evidence" value="ECO:0007669"/>
    <property type="project" value="InterPro"/>
</dbReference>
<keyword evidence="1" id="KW-0677">Repeat</keyword>
<evidence type="ECO:0000313" key="3">
    <source>
        <dbReference type="EMBL" id="PRQ55845.1"/>
    </source>
</evidence>
<accession>A0A2P6SAZ6</accession>
<reference evidence="3 4" key="1">
    <citation type="journal article" date="2018" name="Nat. Genet.">
        <title>The Rosa genome provides new insights in the design of modern roses.</title>
        <authorList>
            <person name="Bendahmane M."/>
        </authorList>
    </citation>
    <scope>NUCLEOTIDE SEQUENCE [LARGE SCALE GENOMIC DNA]</scope>
    <source>
        <strain evidence="4">cv. Old Blush</strain>
    </source>
</reference>
<keyword evidence="4" id="KW-1185">Reference proteome</keyword>
<gene>
    <name evidence="3" type="ORF">RchiOBHm_Chr1g0329101</name>
</gene>
<dbReference type="GO" id="GO:0009451">
    <property type="term" value="P:RNA modification"/>
    <property type="evidence" value="ECO:0007669"/>
    <property type="project" value="InterPro"/>
</dbReference>
<dbReference type="EMBL" id="PDCK01000039">
    <property type="protein sequence ID" value="PRQ55845.1"/>
    <property type="molecule type" value="Genomic_DNA"/>
</dbReference>
<dbReference type="InterPro" id="IPR011990">
    <property type="entry name" value="TPR-like_helical_dom_sf"/>
</dbReference>